<evidence type="ECO:0000313" key="3">
    <source>
        <dbReference type="EMBL" id="KKL88940.1"/>
    </source>
</evidence>
<gene>
    <name evidence="3" type="ORF">LCGC14_1919670</name>
</gene>
<name>A0A0F9I556_9ZZZZ</name>
<dbReference type="InterPro" id="IPR018247">
    <property type="entry name" value="EF_Hand_1_Ca_BS"/>
</dbReference>
<evidence type="ECO:0000256" key="1">
    <source>
        <dbReference type="SAM" id="MobiDB-lite"/>
    </source>
</evidence>
<dbReference type="AlphaFoldDB" id="A0A0F9I556"/>
<comment type="caution">
    <text evidence="3">The sequence shown here is derived from an EMBL/GenBank/DDBJ whole genome shotgun (WGS) entry which is preliminary data.</text>
</comment>
<reference evidence="3" key="1">
    <citation type="journal article" date="2015" name="Nature">
        <title>Complex archaea that bridge the gap between prokaryotes and eukaryotes.</title>
        <authorList>
            <person name="Spang A."/>
            <person name="Saw J.H."/>
            <person name="Jorgensen S.L."/>
            <person name="Zaremba-Niedzwiedzka K."/>
            <person name="Martijn J."/>
            <person name="Lind A.E."/>
            <person name="van Eijk R."/>
            <person name="Schleper C."/>
            <person name="Guy L."/>
            <person name="Ettema T.J."/>
        </authorList>
    </citation>
    <scope>NUCLEOTIDE SEQUENCE</scope>
</reference>
<feature type="compositionally biased region" description="Polar residues" evidence="1">
    <location>
        <begin position="1"/>
        <end position="23"/>
    </location>
</feature>
<protein>
    <recommendedName>
        <fullName evidence="2">EF-hand domain-containing protein</fullName>
    </recommendedName>
</protein>
<feature type="region of interest" description="Disordered" evidence="1">
    <location>
        <begin position="1"/>
        <end position="26"/>
    </location>
</feature>
<dbReference type="InterPro" id="IPR007160">
    <property type="entry name" value="DUF362"/>
</dbReference>
<evidence type="ECO:0000259" key="2">
    <source>
        <dbReference type="PROSITE" id="PS50222"/>
    </source>
</evidence>
<accession>A0A0F9I556</accession>
<dbReference type="Pfam" id="PF04015">
    <property type="entry name" value="DUF362"/>
    <property type="match status" value="1"/>
</dbReference>
<feature type="domain" description="EF-hand" evidence="2">
    <location>
        <begin position="567"/>
        <end position="596"/>
    </location>
</feature>
<dbReference type="EMBL" id="LAZR01020420">
    <property type="protein sequence ID" value="KKL88940.1"/>
    <property type="molecule type" value="Genomic_DNA"/>
</dbReference>
<dbReference type="GO" id="GO:0005509">
    <property type="term" value="F:calcium ion binding"/>
    <property type="evidence" value="ECO:0007669"/>
    <property type="project" value="InterPro"/>
</dbReference>
<feature type="non-terminal residue" evidence="3">
    <location>
        <position position="634"/>
    </location>
</feature>
<organism evidence="3">
    <name type="scientific">marine sediment metagenome</name>
    <dbReference type="NCBI Taxonomy" id="412755"/>
    <lineage>
        <taxon>unclassified sequences</taxon>
        <taxon>metagenomes</taxon>
        <taxon>ecological metagenomes</taxon>
    </lineage>
</organism>
<proteinExistence type="predicted"/>
<dbReference type="PROSITE" id="PS50222">
    <property type="entry name" value="EF_HAND_2"/>
    <property type="match status" value="1"/>
</dbReference>
<dbReference type="PROSITE" id="PS00018">
    <property type="entry name" value="EF_HAND_1"/>
    <property type="match status" value="1"/>
</dbReference>
<sequence length="634" mass="70280">MNNQKTLSFNSPLGRQENDSSGSPVGVVRMDISKSYLGVGELLQKFINNSDQESWDQIKTKIDYTYNSLDYALTPLEQSTSFIAQIKGKLETGQKLLFKPNLVAPTCIDSQTHGPSLGSNTCTDWVFIAALMRWFHEKAGISYYKMSLGEAATAVTSTASMYSKTNPEEKEITPEAVIEGKSGNFYGGWGFYFVRKYLFESLKEGETEDPLKGHEESINGTYLPPGHVSDKLIVYDLNRIYDDPNKGRKCEIPDGVNYKSIMLHKAITGGNPDDPEDMKAYPGCVLINVPKFKVHAIALFTNIIKNLGIGLYPMQYASEGNYNWDYAGPHGTTVVGMKSGIPHQVWVPEIDHVNSLPKKDSQGNYIIKKTGGIIATMIDIIKAVSNLGILMFHIVDGIEAINVDHQGSGLKTAEGMVFAGLNPVATDLLCARYMFSNVPLNESLEVKLEGGTAGGFPQKVPIPSVDGINIISKEGYDCLLARDFTFERAEKRGLGEMSYYATGYDILTDSPIISLKGHLGSVINDNFSDIVTSTLFYDTYKMPWDLQRTALNYLAAVDELGGTNLKEEFIQHFDEDDDGVISYEEFGKRGSTTIMLHFAADYVSSMGEERLGYLKGFFKLMSSMYRYSNKQNNT</sequence>
<dbReference type="InterPro" id="IPR002048">
    <property type="entry name" value="EF_hand_dom"/>
</dbReference>